<dbReference type="EMBL" id="MT141523">
    <property type="protein sequence ID" value="QJA64606.1"/>
    <property type="molecule type" value="Genomic_DNA"/>
</dbReference>
<gene>
    <name evidence="2" type="ORF">MM415A03394_0010</name>
    <name evidence="1" type="ORF">MM415B00478_0003</name>
</gene>
<dbReference type="EMBL" id="MT141843">
    <property type="protein sequence ID" value="QJA71065.1"/>
    <property type="molecule type" value="Genomic_DNA"/>
</dbReference>
<protein>
    <submittedName>
        <fullName evidence="1">Uncharacterized protein</fullName>
    </submittedName>
</protein>
<proteinExistence type="predicted"/>
<dbReference type="AlphaFoldDB" id="A0A6M3J407"/>
<accession>A0A6M3J407</accession>
<evidence type="ECO:0000313" key="2">
    <source>
        <dbReference type="EMBL" id="QJA71065.1"/>
    </source>
</evidence>
<evidence type="ECO:0000313" key="1">
    <source>
        <dbReference type="EMBL" id="QJA64606.1"/>
    </source>
</evidence>
<organism evidence="1">
    <name type="scientific">viral metagenome</name>
    <dbReference type="NCBI Taxonomy" id="1070528"/>
    <lineage>
        <taxon>unclassified sequences</taxon>
        <taxon>metagenomes</taxon>
        <taxon>organismal metagenomes</taxon>
    </lineage>
</organism>
<reference evidence="1" key="1">
    <citation type="submission" date="2020-03" db="EMBL/GenBank/DDBJ databases">
        <title>The deep terrestrial virosphere.</title>
        <authorList>
            <person name="Holmfeldt K."/>
            <person name="Nilsson E."/>
            <person name="Simone D."/>
            <person name="Lopez-Fernandez M."/>
            <person name="Wu X."/>
            <person name="de Brujin I."/>
            <person name="Lundin D."/>
            <person name="Andersson A."/>
            <person name="Bertilsson S."/>
            <person name="Dopson M."/>
        </authorList>
    </citation>
    <scope>NUCLEOTIDE SEQUENCE</scope>
    <source>
        <strain evidence="2">MM415A03394</strain>
        <strain evidence="1">MM415B00478</strain>
    </source>
</reference>
<name>A0A6M3J407_9ZZZZ</name>
<sequence length="99" mass="11183">MKHVTIRNCLECYYRYLAYGAHEWYCTKAGRVIEIRRTSPPGWCPLEDCPKEQSDDGNDEPCQSCGHPMSSIVCDLERGATVGTCFCADCARETEEARP</sequence>